<feature type="non-terminal residue" evidence="3">
    <location>
        <position position="95"/>
    </location>
</feature>
<name>A0A5J5CCX4_9PERO</name>
<feature type="chain" id="PRO_5033490428" evidence="1">
    <location>
        <begin position="21"/>
        <end position="95"/>
    </location>
</feature>
<evidence type="ECO:0000313" key="2">
    <source>
        <dbReference type="EMBL" id="KAA8579349.1"/>
    </source>
</evidence>
<feature type="signal peptide" evidence="1">
    <location>
        <begin position="1"/>
        <end position="20"/>
    </location>
</feature>
<comment type="caution">
    <text evidence="3">The sequence shown here is derived from an EMBL/GenBank/DDBJ whole genome shotgun (WGS) entry which is preliminary data.</text>
</comment>
<dbReference type="AlphaFoldDB" id="A0A5J5CCX4"/>
<evidence type="ECO:0000256" key="1">
    <source>
        <dbReference type="SAM" id="SignalP"/>
    </source>
</evidence>
<protein>
    <submittedName>
        <fullName evidence="3">Uncharacterized protein</fullName>
    </submittedName>
</protein>
<evidence type="ECO:0000313" key="3">
    <source>
        <dbReference type="EMBL" id="KAA8579368.1"/>
    </source>
</evidence>
<dbReference type="EMBL" id="VOFY01000029">
    <property type="protein sequence ID" value="KAA8579368.1"/>
    <property type="molecule type" value="Genomic_DNA"/>
</dbReference>
<dbReference type="Proteomes" id="UP000327493">
    <property type="component" value="Unassembled WGS sequence"/>
</dbReference>
<reference evidence="3 4" key="1">
    <citation type="submission" date="2019-08" db="EMBL/GenBank/DDBJ databases">
        <title>A chromosome-level genome assembly, high-density linkage maps, and genome scans reveal the genomic architecture of hybrid incompatibilities underlying speciation via character displacement in darters (Percidae: Etheostominae).</title>
        <authorList>
            <person name="Moran R.L."/>
            <person name="Catchen J.M."/>
            <person name="Fuller R.C."/>
        </authorList>
    </citation>
    <scope>NUCLEOTIDE SEQUENCE [LARGE SCALE GENOMIC DNA]</scope>
    <source>
        <strain evidence="3">EspeVRDwgs_2016</strain>
        <tissue evidence="3">Muscle</tissue>
    </source>
</reference>
<accession>A0A5J5CCX4</accession>
<proteinExistence type="predicted"/>
<gene>
    <name evidence="2" type="ORF">FQN60_010689</name>
    <name evidence="3" type="ORF">FQN60_010708</name>
</gene>
<keyword evidence="1" id="KW-0732">Signal</keyword>
<keyword evidence="4" id="KW-1185">Reference proteome</keyword>
<dbReference type="EMBL" id="VOFY01000029">
    <property type="protein sequence ID" value="KAA8579349.1"/>
    <property type="molecule type" value="Genomic_DNA"/>
</dbReference>
<organism evidence="3 4">
    <name type="scientific">Etheostoma spectabile</name>
    <name type="common">orangethroat darter</name>
    <dbReference type="NCBI Taxonomy" id="54343"/>
    <lineage>
        <taxon>Eukaryota</taxon>
        <taxon>Metazoa</taxon>
        <taxon>Chordata</taxon>
        <taxon>Craniata</taxon>
        <taxon>Vertebrata</taxon>
        <taxon>Euteleostomi</taxon>
        <taxon>Actinopterygii</taxon>
        <taxon>Neopterygii</taxon>
        <taxon>Teleostei</taxon>
        <taxon>Neoteleostei</taxon>
        <taxon>Acanthomorphata</taxon>
        <taxon>Eupercaria</taxon>
        <taxon>Perciformes</taxon>
        <taxon>Percoidei</taxon>
        <taxon>Percidae</taxon>
        <taxon>Etheostomatinae</taxon>
        <taxon>Etheostoma</taxon>
    </lineage>
</organism>
<evidence type="ECO:0000313" key="4">
    <source>
        <dbReference type="Proteomes" id="UP000327493"/>
    </source>
</evidence>
<sequence length="95" mass="10577">MASLTVLLLHLLLLLSSASAWYYSYYGGSLTFTPKGRYSNGIQTFTCYRVPRNCPRTYNMAVYDPDGDKVRCRVPTNPNTNECGLCGLTAGFSFD</sequence>